<evidence type="ECO:0000313" key="1">
    <source>
        <dbReference type="EMBL" id="JAH42435.1"/>
    </source>
</evidence>
<dbReference type="EMBL" id="GBXM01066142">
    <property type="protein sequence ID" value="JAH42435.1"/>
    <property type="molecule type" value="Transcribed_RNA"/>
</dbReference>
<accession>A0A0E9SP45</accession>
<protein>
    <submittedName>
        <fullName evidence="1">Uncharacterized protein</fullName>
    </submittedName>
</protein>
<organism evidence="1">
    <name type="scientific">Anguilla anguilla</name>
    <name type="common">European freshwater eel</name>
    <name type="synonym">Muraena anguilla</name>
    <dbReference type="NCBI Taxonomy" id="7936"/>
    <lineage>
        <taxon>Eukaryota</taxon>
        <taxon>Metazoa</taxon>
        <taxon>Chordata</taxon>
        <taxon>Craniata</taxon>
        <taxon>Vertebrata</taxon>
        <taxon>Euteleostomi</taxon>
        <taxon>Actinopterygii</taxon>
        <taxon>Neopterygii</taxon>
        <taxon>Teleostei</taxon>
        <taxon>Anguilliformes</taxon>
        <taxon>Anguillidae</taxon>
        <taxon>Anguilla</taxon>
    </lineage>
</organism>
<dbReference type="AlphaFoldDB" id="A0A0E9SP45"/>
<sequence>MDALKSAGRAIIRSPSLAKQSWGSGKHKSKLFFK</sequence>
<name>A0A0E9SP45_ANGAN</name>
<reference evidence="1" key="2">
    <citation type="journal article" date="2015" name="Fish Shellfish Immunol.">
        <title>Early steps in the European eel (Anguilla anguilla)-Vibrio vulnificus interaction in the gills: Role of the RtxA13 toxin.</title>
        <authorList>
            <person name="Callol A."/>
            <person name="Pajuelo D."/>
            <person name="Ebbesson L."/>
            <person name="Teles M."/>
            <person name="MacKenzie S."/>
            <person name="Amaro C."/>
        </authorList>
    </citation>
    <scope>NUCLEOTIDE SEQUENCE</scope>
</reference>
<proteinExistence type="predicted"/>
<reference evidence="1" key="1">
    <citation type="submission" date="2014-11" db="EMBL/GenBank/DDBJ databases">
        <authorList>
            <person name="Amaro Gonzalez C."/>
        </authorList>
    </citation>
    <scope>NUCLEOTIDE SEQUENCE</scope>
</reference>